<evidence type="ECO:0000313" key="4">
    <source>
        <dbReference type="EMBL" id="KAG9340748.1"/>
    </source>
</evidence>
<dbReference type="GO" id="GO:0005509">
    <property type="term" value="F:calcium ion binding"/>
    <property type="evidence" value="ECO:0007669"/>
    <property type="project" value="TreeGrafter"/>
</dbReference>
<organism evidence="4 5">
    <name type="scientific">Albula glossodonta</name>
    <name type="common">roundjaw bonefish</name>
    <dbReference type="NCBI Taxonomy" id="121402"/>
    <lineage>
        <taxon>Eukaryota</taxon>
        <taxon>Metazoa</taxon>
        <taxon>Chordata</taxon>
        <taxon>Craniata</taxon>
        <taxon>Vertebrata</taxon>
        <taxon>Euteleostomi</taxon>
        <taxon>Actinopterygii</taxon>
        <taxon>Neopterygii</taxon>
        <taxon>Teleostei</taxon>
        <taxon>Albuliformes</taxon>
        <taxon>Albulidae</taxon>
        <taxon>Albula</taxon>
    </lineage>
</organism>
<keyword evidence="5" id="KW-1185">Reference proteome</keyword>
<dbReference type="PANTHER" id="PTHR45911:SF2">
    <property type="entry name" value="MULTIPLE C2 AND TRANSMEMBRANE DOMAIN-CONTAINING PROTEIN 2"/>
    <property type="match status" value="1"/>
</dbReference>
<accession>A0A8T2NT86</accession>
<sequence length="339" mass="38208">MSEACQYKKLKQNTKKNVKLLMFVVQSLKNSFQNTRDVGFLQVKVIKAMDVLAADLNVKDIHEALEVTIYDDDGDKAPDFLGKVAIPLLSVSGPVMDRELTCSLAVLSVHLRATQRGRPGRQYTHPTEQMVRASIKTFRPKENKFVEDNPKFSKKVLAQNVYRVRKITRSVLYTLQYIKSCFQWESTQRSAIALVVSHFPLHVKQTPVLIPPKVEMFRKLHRPRFTLEVIGTVFSSPLWMVWSCGSNESLELEQCALDPIRPPLPDALSLLNNASDGISPRGIAGQWFGSKSVTGSVRRQSLSTERCIPLMEVGGERVLWLTNITLTRVTPALHLNVVP</sequence>
<dbReference type="GO" id="GO:0046928">
    <property type="term" value="P:regulation of neurotransmitter secretion"/>
    <property type="evidence" value="ECO:0007669"/>
    <property type="project" value="TreeGrafter"/>
</dbReference>
<keyword evidence="2" id="KW-0479">Metal-binding</keyword>
<protein>
    <submittedName>
        <fullName evidence="4">Uncharacterized protein</fullName>
    </submittedName>
</protein>
<dbReference type="Proteomes" id="UP000824540">
    <property type="component" value="Unassembled WGS sequence"/>
</dbReference>
<evidence type="ECO:0000256" key="2">
    <source>
        <dbReference type="ARBA" id="ARBA00022723"/>
    </source>
</evidence>
<reference evidence="4" key="1">
    <citation type="thesis" date="2021" institute="BYU ScholarsArchive" country="Provo, UT, USA">
        <title>Applications of and Algorithms for Genome Assembly and Genomic Analyses with an Emphasis on Marine Teleosts.</title>
        <authorList>
            <person name="Pickett B.D."/>
        </authorList>
    </citation>
    <scope>NUCLEOTIDE SEQUENCE</scope>
    <source>
        <strain evidence="4">HI-2016</strain>
    </source>
</reference>
<proteinExistence type="inferred from homology"/>
<dbReference type="AlphaFoldDB" id="A0A8T2NT86"/>
<dbReference type="PANTHER" id="PTHR45911">
    <property type="entry name" value="C2 DOMAIN-CONTAINING PROTEIN"/>
    <property type="match status" value="1"/>
</dbReference>
<dbReference type="EMBL" id="JAFBMS010000040">
    <property type="protein sequence ID" value="KAG9340748.1"/>
    <property type="molecule type" value="Genomic_DNA"/>
</dbReference>
<dbReference type="OrthoDB" id="5973539at2759"/>
<dbReference type="InterPro" id="IPR035892">
    <property type="entry name" value="C2_domain_sf"/>
</dbReference>
<keyword evidence="3" id="KW-0106">Calcium</keyword>
<dbReference type="SUPFAM" id="SSF49562">
    <property type="entry name" value="C2 domain (Calcium/lipid-binding domain, CaLB)"/>
    <property type="match status" value="1"/>
</dbReference>
<comment type="caution">
    <text evidence="4">The sequence shown here is derived from an EMBL/GenBank/DDBJ whole genome shotgun (WGS) entry which is preliminary data.</text>
</comment>
<name>A0A8T2NT86_9TELE</name>
<gene>
    <name evidence="4" type="ORF">JZ751_020340</name>
</gene>
<evidence type="ECO:0000313" key="5">
    <source>
        <dbReference type="Proteomes" id="UP000824540"/>
    </source>
</evidence>
<evidence type="ECO:0000256" key="1">
    <source>
        <dbReference type="ARBA" id="ARBA00007923"/>
    </source>
</evidence>
<comment type="similarity">
    <text evidence="1">Belongs to the MCTP family.</text>
</comment>
<evidence type="ECO:0000256" key="3">
    <source>
        <dbReference type="ARBA" id="ARBA00022837"/>
    </source>
</evidence>
<dbReference type="GO" id="GO:0030672">
    <property type="term" value="C:synaptic vesicle membrane"/>
    <property type="evidence" value="ECO:0007669"/>
    <property type="project" value="TreeGrafter"/>
</dbReference>